<dbReference type="InterPro" id="IPR007199">
    <property type="entry name" value="Rep_factor-A_N"/>
</dbReference>
<dbReference type="InterPro" id="IPR004365">
    <property type="entry name" value="NA-bd_OB_tRNA"/>
</dbReference>
<dbReference type="Proteomes" id="UP000825935">
    <property type="component" value="Chromosome 7"/>
</dbReference>
<dbReference type="InterPro" id="IPR012340">
    <property type="entry name" value="NA-bd_OB-fold"/>
</dbReference>
<dbReference type="FunFam" id="2.40.50.140:FF:000064">
    <property type="entry name" value="Replication protein A subunit"/>
    <property type="match status" value="1"/>
</dbReference>
<comment type="caution">
    <text evidence="16">The sequence shown here is derived from an EMBL/GenBank/DDBJ whole genome shotgun (WGS) entry which is preliminary data.</text>
</comment>
<keyword evidence="6 12" id="KW-0863">Zinc-finger</keyword>
<evidence type="ECO:0000256" key="3">
    <source>
        <dbReference type="ARBA" id="ARBA00022705"/>
    </source>
</evidence>
<dbReference type="FunFam" id="2.40.50.140:FF:000041">
    <property type="entry name" value="Replication protein A subunit"/>
    <property type="match status" value="1"/>
</dbReference>
<evidence type="ECO:0000256" key="8">
    <source>
        <dbReference type="ARBA" id="ARBA00023125"/>
    </source>
</evidence>
<dbReference type="GO" id="GO:0003684">
    <property type="term" value="F:damaged DNA binding"/>
    <property type="evidence" value="ECO:0007669"/>
    <property type="project" value="TreeGrafter"/>
</dbReference>
<keyword evidence="10" id="KW-0234">DNA repair</keyword>
<gene>
    <name evidence="16" type="ORF">KP509_07G018700</name>
</gene>
<dbReference type="Pfam" id="PF00098">
    <property type="entry name" value="zf-CCHC"/>
    <property type="match status" value="1"/>
</dbReference>
<reference evidence="16" key="1">
    <citation type="submission" date="2021-08" db="EMBL/GenBank/DDBJ databases">
        <title>WGS assembly of Ceratopteris richardii.</title>
        <authorList>
            <person name="Marchant D.B."/>
            <person name="Chen G."/>
            <person name="Jenkins J."/>
            <person name="Shu S."/>
            <person name="Leebens-Mack J."/>
            <person name="Grimwood J."/>
            <person name="Schmutz J."/>
            <person name="Soltis P."/>
            <person name="Soltis D."/>
            <person name="Chen Z.-H."/>
        </authorList>
    </citation>
    <scope>NUCLEOTIDE SEQUENCE</scope>
    <source>
        <strain evidence="16">Whitten #5841</strain>
        <tissue evidence="16">Leaf</tissue>
    </source>
</reference>
<dbReference type="Pfam" id="PF08646">
    <property type="entry name" value="Rep_fac-A_C"/>
    <property type="match status" value="1"/>
</dbReference>
<evidence type="ECO:0000256" key="10">
    <source>
        <dbReference type="ARBA" id="ARBA00023204"/>
    </source>
</evidence>
<dbReference type="EMBL" id="CM035412">
    <property type="protein sequence ID" value="KAH7432356.1"/>
    <property type="molecule type" value="Genomic_DNA"/>
</dbReference>
<evidence type="ECO:0000256" key="9">
    <source>
        <dbReference type="ARBA" id="ARBA00023172"/>
    </source>
</evidence>
<dbReference type="PROSITE" id="PS50158">
    <property type="entry name" value="ZF_CCHC"/>
    <property type="match status" value="1"/>
</dbReference>
<dbReference type="CDD" id="cd04475">
    <property type="entry name" value="RPA1_DBD_B"/>
    <property type="match status" value="1"/>
</dbReference>
<dbReference type="Pfam" id="PF04057">
    <property type="entry name" value="Rep-A_N"/>
    <property type="match status" value="1"/>
</dbReference>
<keyword evidence="9" id="KW-0233">DNA recombination</keyword>
<proteinExistence type="inferred from homology"/>
<dbReference type="SMART" id="SM00343">
    <property type="entry name" value="ZnF_C2HC"/>
    <property type="match status" value="2"/>
</dbReference>
<keyword evidence="17" id="KW-1185">Reference proteome</keyword>
<evidence type="ECO:0000256" key="11">
    <source>
        <dbReference type="ARBA" id="ARBA00023242"/>
    </source>
</evidence>
<dbReference type="FunFam" id="2.40.50.140:FF:000090">
    <property type="entry name" value="Replication protein A subunit"/>
    <property type="match status" value="1"/>
</dbReference>
<dbReference type="GO" id="GO:0007140">
    <property type="term" value="P:male meiotic nuclear division"/>
    <property type="evidence" value="ECO:0007669"/>
    <property type="project" value="UniProtKB-ARBA"/>
</dbReference>
<dbReference type="GO" id="GO:0005662">
    <property type="term" value="C:DNA replication factor A complex"/>
    <property type="evidence" value="ECO:0007669"/>
    <property type="project" value="TreeGrafter"/>
</dbReference>
<dbReference type="InterPro" id="IPR031657">
    <property type="entry name" value="REPA_OB_2"/>
</dbReference>
<dbReference type="AlphaFoldDB" id="A0A8T2UEP7"/>
<comment type="function">
    <text evidence="13">Component of the replication protein A complex (RPA) required for DNA recombination, repair and replication. The activity of RPA is mediated by single-stranded DNA binding and protein interactions. Probably involved in repair of double-strand DNA breaks (DSBs) induced by genotoxic stresses.</text>
</comment>
<sequence>MTASLTPNAILALNSGEADLQPLVQVLDVRQIGTGQSTQERYRLVLSDGNYVQQAMLATQLNEFVKSGQVQKGSIVKLIEYICNTVQNRKIIIVLSMEVAVSSSEIIGDPKQPIMNAESLAAATAANQQAQRPAMQANSGAPQQPPPQSGAGNDGYIKPGLTGGLHARENLTAFNSPAPKPAGQPAGYQGSGYGSGITTQASGGGTAYPNGPPSTYGRPVTTPSYQPAPIFSNRGPIVKNEAPARIVPIAALNPYQGRWTIKARVTAKGDLRRYNNAKGEGKVFHFDLLDGEGGEIRVTCFNNVVDQFYDRIEVGKVYMLSKGALKPASKAFNHLKSDWEIFLESSSSLELCPEGDGSIPQQLYDFKPISDIENMEANTMVDLIGVVVTINPSTTIMRKNGTETQKRSLQLRDTSGRSVEVTMWGSFCNNEGQQLQDLCDSGQFPVMALKAGRISDFSGKSVGTISSSQILINPNLQESFEVKEWFERVGRNTAFQSISKEGASGSRPETRKTVAQIKDEGLGRSEKPDWISLKATISFIKTDLFCYTACPLPVGDRQCNKKVINNGDGTWRCDRCDKSIAECDYRYLLSVQVQDHTGVTWVTAFQEAAEELMGVPAKELYMWKQDESLKFQELIQKLLFSQHLFKLKIKEESYNDEQRVKSTVVKSERVDFAAENKYLIDLIGKISRGEPIGSPGSAPPSMNSMHNVYGNSMPGGVASMGPSGPAYGSSVPGSGIATPVERFPSNGYGSGISCYKCNGPHFARECPNERGMSQPSSNVSGSFAGGYGGGSGAGGYGGGPGAGGAMGNSNSCYKCGQGGHWARDCPGQAGHGGIPSYGGYGGMSGLNRGY</sequence>
<dbReference type="GO" id="GO:0008270">
    <property type="term" value="F:zinc ion binding"/>
    <property type="evidence" value="ECO:0007669"/>
    <property type="project" value="UniProtKB-KW"/>
</dbReference>
<dbReference type="PANTHER" id="PTHR23273">
    <property type="entry name" value="REPLICATION FACTOR A 1, RFA1"/>
    <property type="match status" value="1"/>
</dbReference>
<dbReference type="OrthoDB" id="1751331at2759"/>
<evidence type="ECO:0000256" key="4">
    <source>
        <dbReference type="ARBA" id="ARBA00022723"/>
    </source>
</evidence>
<keyword evidence="3 13" id="KW-0235">DNA replication</keyword>
<dbReference type="Gene3D" id="2.40.50.140">
    <property type="entry name" value="Nucleic acid-binding proteins"/>
    <property type="match status" value="4"/>
</dbReference>
<evidence type="ECO:0000256" key="13">
    <source>
        <dbReference type="RuleBase" id="RU364130"/>
    </source>
</evidence>
<dbReference type="SUPFAM" id="SSF50249">
    <property type="entry name" value="Nucleic acid-binding proteins"/>
    <property type="match status" value="4"/>
</dbReference>
<dbReference type="GO" id="GO:0007004">
    <property type="term" value="P:telomere maintenance via telomerase"/>
    <property type="evidence" value="ECO:0007669"/>
    <property type="project" value="TreeGrafter"/>
</dbReference>
<comment type="similarity">
    <text evidence="2 13">Belongs to the replication factor A protein 1 family.</text>
</comment>
<dbReference type="InterPro" id="IPR013955">
    <property type="entry name" value="Rep_factor-A_C"/>
</dbReference>
<feature type="compositionally biased region" description="Low complexity" evidence="14">
    <location>
        <begin position="122"/>
        <end position="142"/>
    </location>
</feature>
<evidence type="ECO:0000256" key="12">
    <source>
        <dbReference type="PROSITE-ProRule" id="PRU00047"/>
    </source>
</evidence>
<dbReference type="InterPro" id="IPR004591">
    <property type="entry name" value="Rfa1"/>
</dbReference>
<dbReference type="GO" id="GO:0000724">
    <property type="term" value="P:double-strand break repair via homologous recombination"/>
    <property type="evidence" value="ECO:0007669"/>
    <property type="project" value="TreeGrafter"/>
</dbReference>
<dbReference type="GO" id="GO:0043047">
    <property type="term" value="F:single-stranded telomeric DNA binding"/>
    <property type="evidence" value="ECO:0007669"/>
    <property type="project" value="TreeGrafter"/>
</dbReference>
<accession>A0A8T2UEP7</accession>
<dbReference type="Gene3D" id="4.10.60.10">
    <property type="entry name" value="Zinc finger, CCHC-type"/>
    <property type="match status" value="1"/>
</dbReference>
<dbReference type="NCBIfam" id="TIGR00617">
    <property type="entry name" value="rpa1"/>
    <property type="match status" value="1"/>
</dbReference>
<keyword evidence="8 13" id="KW-0238">DNA-binding</keyword>
<dbReference type="CDD" id="cd04477">
    <property type="entry name" value="RPA1N"/>
    <property type="match status" value="1"/>
</dbReference>
<evidence type="ECO:0000313" key="16">
    <source>
        <dbReference type="EMBL" id="KAH7432356.1"/>
    </source>
</evidence>
<dbReference type="CDD" id="cd04474">
    <property type="entry name" value="RPA1_DBD_A"/>
    <property type="match status" value="1"/>
</dbReference>
<dbReference type="GO" id="GO:0006260">
    <property type="term" value="P:DNA replication"/>
    <property type="evidence" value="ECO:0007669"/>
    <property type="project" value="UniProtKB-KW"/>
</dbReference>
<name>A0A8T2UEP7_CERRI</name>
<keyword evidence="11 13" id="KW-0539">Nucleus</keyword>
<dbReference type="OMA" id="RECPNER"/>
<dbReference type="CDD" id="cd04476">
    <property type="entry name" value="RPA1_DBD_C"/>
    <property type="match status" value="1"/>
</dbReference>
<dbReference type="Pfam" id="PF16900">
    <property type="entry name" value="REPA_OB_2"/>
    <property type="match status" value="1"/>
</dbReference>
<dbReference type="InterPro" id="IPR001878">
    <property type="entry name" value="Znf_CCHC"/>
</dbReference>
<comment type="subunit">
    <text evidence="13">Heterotrimer of RPA1, RPA2 and RPA3 (canonical replication protein A complex).</text>
</comment>
<protein>
    <recommendedName>
        <fullName evidence="13">Replication protein A subunit</fullName>
    </recommendedName>
</protein>
<evidence type="ECO:0000256" key="6">
    <source>
        <dbReference type="ARBA" id="ARBA00022771"/>
    </source>
</evidence>
<organism evidence="16 17">
    <name type="scientific">Ceratopteris richardii</name>
    <name type="common">Triangle waterfern</name>
    <dbReference type="NCBI Taxonomy" id="49495"/>
    <lineage>
        <taxon>Eukaryota</taxon>
        <taxon>Viridiplantae</taxon>
        <taxon>Streptophyta</taxon>
        <taxon>Embryophyta</taxon>
        <taxon>Tracheophyta</taxon>
        <taxon>Polypodiopsida</taxon>
        <taxon>Polypodiidae</taxon>
        <taxon>Polypodiales</taxon>
        <taxon>Pteridineae</taxon>
        <taxon>Pteridaceae</taxon>
        <taxon>Parkerioideae</taxon>
        <taxon>Ceratopteris</taxon>
    </lineage>
</organism>
<feature type="region of interest" description="Disordered" evidence="14">
    <location>
        <begin position="122"/>
        <end position="225"/>
    </location>
</feature>
<dbReference type="PANTHER" id="PTHR23273:SF4">
    <property type="entry name" value="REPLICATION PROTEIN A OB DOMAIN-CONTAINING PROTEIN"/>
    <property type="match status" value="1"/>
</dbReference>
<keyword evidence="5" id="KW-0227">DNA damage</keyword>
<evidence type="ECO:0000256" key="14">
    <source>
        <dbReference type="SAM" id="MobiDB-lite"/>
    </source>
</evidence>
<feature type="domain" description="CCHC-type" evidence="15">
    <location>
        <begin position="812"/>
        <end position="826"/>
    </location>
</feature>
<dbReference type="InterPro" id="IPR047192">
    <property type="entry name" value="Euk_RPA1_DBD_C"/>
</dbReference>
<dbReference type="Pfam" id="PF01336">
    <property type="entry name" value="tRNA_anti-codon"/>
    <property type="match status" value="1"/>
</dbReference>
<keyword evidence="7 13" id="KW-0862">Zinc</keyword>
<evidence type="ECO:0000313" key="17">
    <source>
        <dbReference type="Proteomes" id="UP000825935"/>
    </source>
</evidence>
<dbReference type="GO" id="GO:0006289">
    <property type="term" value="P:nucleotide-excision repair"/>
    <property type="evidence" value="ECO:0007669"/>
    <property type="project" value="TreeGrafter"/>
</dbReference>
<dbReference type="InterPro" id="IPR036875">
    <property type="entry name" value="Znf_CCHC_sf"/>
</dbReference>
<dbReference type="FunFam" id="2.40.50.140:FF:000117">
    <property type="entry name" value="Replication protein A subunit"/>
    <property type="match status" value="1"/>
</dbReference>
<keyword evidence="4 13" id="KW-0479">Metal-binding</keyword>
<evidence type="ECO:0000256" key="1">
    <source>
        <dbReference type="ARBA" id="ARBA00004123"/>
    </source>
</evidence>
<evidence type="ECO:0000256" key="2">
    <source>
        <dbReference type="ARBA" id="ARBA00005690"/>
    </source>
</evidence>
<evidence type="ECO:0000259" key="15">
    <source>
        <dbReference type="PROSITE" id="PS50158"/>
    </source>
</evidence>
<evidence type="ECO:0000256" key="5">
    <source>
        <dbReference type="ARBA" id="ARBA00022763"/>
    </source>
</evidence>
<dbReference type="SUPFAM" id="SSF57756">
    <property type="entry name" value="Retrovirus zinc finger-like domains"/>
    <property type="match status" value="1"/>
</dbReference>
<evidence type="ECO:0000256" key="7">
    <source>
        <dbReference type="ARBA" id="ARBA00022833"/>
    </source>
</evidence>
<comment type="subcellular location">
    <subcellularLocation>
        <location evidence="1 13">Nucleus</location>
    </subcellularLocation>
</comment>